<evidence type="ECO:0000313" key="3">
    <source>
        <dbReference type="Proteomes" id="UP000182888"/>
    </source>
</evidence>
<name>A0A0K2VUI8_MESPL</name>
<evidence type="ECO:0000313" key="2">
    <source>
        <dbReference type="EMBL" id="CDX54311.1"/>
    </source>
</evidence>
<dbReference type="AlphaFoldDB" id="A0A0K2VUI8"/>
<accession>A0A0K2VUI8</accession>
<gene>
    <name evidence="2" type="ORF">MPL1032_190012</name>
</gene>
<dbReference type="Proteomes" id="UP000182888">
    <property type="component" value="Unassembled WGS sequence"/>
</dbReference>
<feature type="region of interest" description="Disordered" evidence="1">
    <location>
        <begin position="34"/>
        <end position="56"/>
    </location>
</feature>
<evidence type="ECO:0000256" key="1">
    <source>
        <dbReference type="SAM" id="MobiDB-lite"/>
    </source>
</evidence>
<sequence>MLGVPQLHHGAERHLREVRHVWIDERVQLISKTRTQHYRPGRKIGPICLGDRRAQK</sequence>
<organism evidence="2 3">
    <name type="scientific">Mesorhizobium plurifarium</name>
    <dbReference type="NCBI Taxonomy" id="69974"/>
    <lineage>
        <taxon>Bacteria</taxon>
        <taxon>Pseudomonadati</taxon>
        <taxon>Pseudomonadota</taxon>
        <taxon>Alphaproteobacteria</taxon>
        <taxon>Hyphomicrobiales</taxon>
        <taxon>Phyllobacteriaceae</taxon>
        <taxon>Mesorhizobium</taxon>
    </lineage>
</organism>
<reference evidence="3" key="1">
    <citation type="submission" date="2014-08" db="EMBL/GenBank/DDBJ databases">
        <authorList>
            <person name="Edwards T."/>
        </authorList>
    </citation>
    <scope>NUCLEOTIDE SEQUENCE [LARGE SCALE GENOMIC DNA]</scope>
</reference>
<dbReference type="EMBL" id="CCND01000011">
    <property type="protein sequence ID" value="CDX54311.1"/>
    <property type="molecule type" value="Genomic_DNA"/>
</dbReference>
<proteinExistence type="predicted"/>
<protein>
    <submittedName>
        <fullName evidence="2">Uncharacterized protein</fullName>
    </submittedName>
</protein>